<sequence length="310" mass="32810">MRLGVLDVGSNTVHLLVVDAHPGAGPIPMTDHKSVLRLMRYIDAEGRISDEGVAALIDAVSAAARIADAAGLDAFLPMATSAIREAANGPETLELIRAHTGVDLQVLSGEEESRLTFLAIRRWYGWSAGNILVFDIGGGSLEISQGSDEMPDVAVSLPLGAGRTTVSHLHDDPPTLEQTEELAAHARRILGEALPLFSEQGAPDHIVGSSKTIRSLAKLAGSSGDNTDGRTRLSLKRLTDWVPRLAMIPASARHALPGITEDRAFQIAAGGIVLREAMGTMGASALEVSPWALREGVIMRYLDQLHGTSS</sequence>
<comment type="caution">
    <text evidence="3">The sequence shown here is derived from an EMBL/GenBank/DDBJ whole genome shotgun (WGS) entry which is preliminary data.</text>
</comment>
<dbReference type="Pfam" id="PF02541">
    <property type="entry name" value="Ppx-GppA"/>
    <property type="match status" value="1"/>
</dbReference>
<dbReference type="InterPro" id="IPR003695">
    <property type="entry name" value="Ppx_GppA_N"/>
</dbReference>
<dbReference type="EMBL" id="RCUY01000005">
    <property type="protein sequence ID" value="RLP82872.1"/>
    <property type="molecule type" value="Genomic_DNA"/>
</dbReference>
<dbReference type="InterPro" id="IPR050273">
    <property type="entry name" value="GppA/Ppx_hydrolase"/>
</dbReference>
<dbReference type="OrthoDB" id="9793035at2"/>
<accession>A0A3L7AU21</accession>
<gene>
    <name evidence="3" type="ORF">D9V34_06365</name>
</gene>
<evidence type="ECO:0000313" key="4">
    <source>
        <dbReference type="Proteomes" id="UP000269438"/>
    </source>
</evidence>
<evidence type="ECO:0000313" key="3">
    <source>
        <dbReference type="EMBL" id="RLP82872.1"/>
    </source>
</evidence>
<dbReference type="Gene3D" id="3.30.420.150">
    <property type="entry name" value="Exopolyphosphatase. Domain 2"/>
    <property type="match status" value="1"/>
</dbReference>
<evidence type="ECO:0000256" key="1">
    <source>
        <dbReference type="ARBA" id="ARBA00007125"/>
    </source>
</evidence>
<comment type="similarity">
    <text evidence="1">Belongs to the GppA/Ppx family.</text>
</comment>
<dbReference type="InterPro" id="IPR043129">
    <property type="entry name" value="ATPase_NBD"/>
</dbReference>
<name>A0A3L7AU21_9MICO</name>
<proteinExistence type="inferred from homology"/>
<keyword evidence="4" id="KW-1185">Reference proteome</keyword>
<dbReference type="PANTHER" id="PTHR30005">
    <property type="entry name" value="EXOPOLYPHOSPHATASE"/>
    <property type="match status" value="1"/>
</dbReference>
<reference evidence="3 4" key="1">
    <citation type="submission" date="2018-10" db="EMBL/GenBank/DDBJ databases">
        <authorList>
            <person name="Li J."/>
        </authorList>
    </citation>
    <scope>NUCLEOTIDE SEQUENCE [LARGE SCALE GENOMIC DNA]</scope>
    <source>
        <strain evidence="3 4">JCM 11654</strain>
    </source>
</reference>
<feature type="domain" description="Ppx/GppA phosphatase N-terminal" evidence="2">
    <location>
        <begin position="19"/>
        <end position="303"/>
    </location>
</feature>
<dbReference type="CDD" id="cd24056">
    <property type="entry name" value="ASKHA_NBD_MtPPX1-like"/>
    <property type="match status" value="1"/>
</dbReference>
<dbReference type="AlphaFoldDB" id="A0A3L7AU21"/>
<dbReference type="SUPFAM" id="SSF53067">
    <property type="entry name" value="Actin-like ATPase domain"/>
    <property type="match status" value="2"/>
</dbReference>
<dbReference type="GO" id="GO:0016462">
    <property type="term" value="F:pyrophosphatase activity"/>
    <property type="evidence" value="ECO:0007669"/>
    <property type="project" value="TreeGrafter"/>
</dbReference>
<dbReference type="Proteomes" id="UP000269438">
    <property type="component" value="Unassembled WGS sequence"/>
</dbReference>
<organism evidence="3 4">
    <name type="scientific">Mycetocola lacteus</name>
    <dbReference type="NCBI Taxonomy" id="76637"/>
    <lineage>
        <taxon>Bacteria</taxon>
        <taxon>Bacillati</taxon>
        <taxon>Actinomycetota</taxon>
        <taxon>Actinomycetes</taxon>
        <taxon>Micrococcales</taxon>
        <taxon>Microbacteriaceae</taxon>
        <taxon>Mycetocola</taxon>
    </lineage>
</organism>
<evidence type="ECO:0000259" key="2">
    <source>
        <dbReference type="Pfam" id="PF02541"/>
    </source>
</evidence>
<dbReference type="RefSeq" id="WP_121688016.1">
    <property type="nucleotide sequence ID" value="NZ_RCUY01000005.1"/>
</dbReference>
<dbReference type="Gene3D" id="3.30.420.40">
    <property type="match status" value="1"/>
</dbReference>
<protein>
    <submittedName>
        <fullName evidence="3">Ppx/GppA family phosphatase</fullName>
    </submittedName>
</protein>
<dbReference type="PANTHER" id="PTHR30005:SF0">
    <property type="entry name" value="RETROGRADE REGULATION PROTEIN 2"/>
    <property type="match status" value="1"/>
</dbReference>